<accession>A0ABN9DU32</accession>
<organism evidence="1 2">
    <name type="scientific">Staurois parvus</name>
    <dbReference type="NCBI Taxonomy" id="386267"/>
    <lineage>
        <taxon>Eukaryota</taxon>
        <taxon>Metazoa</taxon>
        <taxon>Chordata</taxon>
        <taxon>Craniata</taxon>
        <taxon>Vertebrata</taxon>
        <taxon>Euteleostomi</taxon>
        <taxon>Amphibia</taxon>
        <taxon>Batrachia</taxon>
        <taxon>Anura</taxon>
        <taxon>Neobatrachia</taxon>
        <taxon>Ranoidea</taxon>
        <taxon>Ranidae</taxon>
        <taxon>Staurois</taxon>
    </lineage>
</organism>
<dbReference type="Proteomes" id="UP001162483">
    <property type="component" value="Unassembled WGS sequence"/>
</dbReference>
<name>A0ABN9DU32_9NEOB</name>
<evidence type="ECO:0000313" key="1">
    <source>
        <dbReference type="EMBL" id="CAI9574893.1"/>
    </source>
</evidence>
<feature type="non-terminal residue" evidence="1">
    <location>
        <position position="1"/>
    </location>
</feature>
<protein>
    <submittedName>
        <fullName evidence="1">Uncharacterized protein</fullName>
    </submittedName>
</protein>
<comment type="caution">
    <text evidence="1">The sequence shown here is derived from an EMBL/GenBank/DDBJ whole genome shotgun (WGS) entry which is preliminary data.</text>
</comment>
<dbReference type="EMBL" id="CATNWA010014697">
    <property type="protein sequence ID" value="CAI9574893.1"/>
    <property type="molecule type" value="Genomic_DNA"/>
</dbReference>
<evidence type="ECO:0000313" key="2">
    <source>
        <dbReference type="Proteomes" id="UP001162483"/>
    </source>
</evidence>
<keyword evidence="2" id="KW-1185">Reference proteome</keyword>
<sequence>KFLKKKTLFLSFCYNILYISDFSPSLMCSNEAAVMGTDRLH</sequence>
<reference evidence="1" key="1">
    <citation type="submission" date="2023-05" db="EMBL/GenBank/DDBJ databases">
        <authorList>
            <person name="Stuckert A."/>
        </authorList>
    </citation>
    <scope>NUCLEOTIDE SEQUENCE</scope>
</reference>
<proteinExistence type="predicted"/>
<gene>
    <name evidence="1" type="ORF">SPARVUS_LOCUS8061701</name>
</gene>